<dbReference type="AlphaFoldDB" id="A0A2P2MTD3"/>
<organism evidence="1">
    <name type="scientific">Rhizophora mucronata</name>
    <name type="common">Asiatic mangrove</name>
    <dbReference type="NCBI Taxonomy" id="61149"/>
    <lineage>
        <taxon>Eukaryota</taxon>
        <taxon>Viridiplantae</taxon>
        <taxon>Streptophyta</taxon>
        <taxon>Embryophyta</taxon>
        <taxon>Tracheophyta</taxon>
        <taxon>Spermatophyta</taxon>
        <taxon>Magnoliopsida</taxon>
        <taxon>eudicotyledons</taxon>
        <taxon>Gunneridae</taxon>
        <taxon>Pentapetalae</taxon>
        <taxon>rosids</taxon>
        <taxon>fabids</taxon>
        <taxon>Malpighiales</taxon>
        <taxon>Rhizophoraceae</taxon>
        <taxon>Rhizophora</taxon>
    </lineage>
</organism>
<sequence length="55" mass="6067">MENPHESCIMPRQNHHLQLTQWNDGGISLVANALETIVVTTISYMGSCNGNSSYC</sequence>
<protein>
    <submittedName>
        <fullName evidence="1">Uncharacterized protein</fullName>
    </submittedName>
</protein>
<dbReference type="EMBL" id="GGEC01052988">
    <property type="protein sequence ID" value="MBX33472.1"/>
    <property type="molecule type" value="Transcribed_RNA"/>
</dbReference>
<accession>A0A2P2MTD3</accession>
<name>A0A2P2MTD3_RHIMU</name>
<reference evidence="1" key="1">
    <citation type="submission" date="2018-02" db="EMBL/GenBank/DDBJ databases">
        <title>Rhizophora mucronata_Transcriptome.</title>
        <authorList>
            <person name="Meera S.P."/>
            <person name="Sreeshan A."/>
            <person name="Augustine A."/>
        </authorList>
    </citation>
    <scope>NUCLEOTIDE SEQUENCE</scope>
    <source>
        <tissue evidence="1">Leaf</tissue>
    </source>
</reference>
<proteinExistence type="predicted"/>
<evidence type="ECO:0000313" key="1">
    <source>
        <dbReference type="EMBL" id="MBX33472.1"/>
    </source>
</evidence>